<feature type="domain" description="Tyrosine-protein phosphatase" evidence="9">
    <location>
        <begin position="589"/>
        <end position="841"/>
    </location>
</feature>
<dbReference type="CDD" id="cd00047">
    <property type="entry name" value="PTPc"/>
    <property type="match status" value="2"/>
</dbReference>
<dbReference type="Proteomes" id="UP001519460">
    <property type="component" value="Unassembled WGS sequence"/>
</dbReference>
<reference evidence="11 12" key="1">
    <citation type="journal article" date="2023" name="Sci. Data">
        <title>Genome assembly of the Korean intertidal mud-creeper Batillaria attramentaria.</title>
        <authorList>
            <person name="Patra A.K."/>
            <person name="Ho P.T."/>
            <person name="Jun S."/>
            <person name="Lee S.J."/>
            <person name="Kim Y."/>
            <person name="Won Y.J."/>
        </authorList>
    </citation>
    <scope>NUCLEOTIDE SEQUENCE [LARGE SCALE GENOMIC DNA]</scope>
    <source>
        <strain evidence="11">Wonlab-2016</strain>
    </source>
</reference>
<evidence type="ECO:0000256" key="6">
    <source>
        <dbReference type="SAM" id="MobiDB-lite"/>
    </source>
</evidence>
<name>A0ABD0KHS4_9CAEN</name>
<keyword evidence="4" id="KW-0904">Protein phosphatase</keyword>
<dbReference type="PANTHER" id="PTHR19134">
    <property type="entry name" value="RECEPTOR-TYPE TYROSINE-PROTEIN PHOSPHATASE"/>
    <property type="match status" value="1"/>
</dbReference>
<feature type="compositionally biased region" description="Polar residues" evidence="6">
    <location>
        <begin position="388"/>
        <end position="397"/>
    </location>
</feature>
<protein>
    <recommendedName>
        <fullName evidence="2">protein-tyrosine-phosphatase</fullName>
        <ecNumber evidence="2">3.1.3.48</ecNumber>
    </recommendedName>
</protein>
<feature type="region of interest" description="Disordered" evidence="6">
    <location>
        <begin position="376"/>
        <end position="397"/>
    </location>
</feature>
<feature type="chain" id="PRO_5044769570" description="protein-tyrosine-phosphatase" evidence="8">
    <location>
        <begin position="25"/>
        <end position="1146"/>
    </location>
</feature>
<feature type="compositionally biased region" description="Basic residues" evidence="6">
    <location>
        <begin position="376"/>
        <end position="387"/>
    </location>
</feature>
<dbReference type="PRINTS" id="PR00700">
    <property type="entry name" value="PRTYPHPHTASE"/>
</dbReference>
<organism evidence="11 12">
    <name type="scientific">Batillaria attramentaria</name>
    <dbReference type="NCBI Taxonomy" id="370345"/>
    <lineage>
        <taxon>Eukaryota</taxon>
        <taxon>Metazoa</taxon>
        <taxon>Spiralia</taxon>
        <taxon>Lophotrochozoa</taxon>
        <taxon>Mollusca</taxon>
        <taxon>Gastropoda</taxon>
        <taxon>Caenogastropoda</taxon>
        <taxon>Sorbeoconcha</taxon>
        <taxon>Cerithioidea</taxon>
        <taxon>Batillariidae</taxon>
        <taxon>Batillaria</taxon>
    </lineage>
</organism>
<evidence type="ECO:0000256" key="3">
    <source>
        <dbReference type="ARBA" id="ARBA00022801"/>
    </source>
</evidence>
<dbReference type="CDD" id="cd00055">
    <property type="entry name" value="EGF_Lam"/>
    <property type="match status" value="1"/>
</dbReference>
<feature type="transmembrane region" description="Helical" evidence="7">
    <location>
        <begin position="348"/>
        <end position="370"/>
    </location>
</feature>
<dbReference type="Gene3D" id="2.170.300.10">
    <property type="entry name" value="Tie2 ligand-binding domain superfamily"/>
    <property type="match status" value="1"/>
</dbReference>
<comment type="caution">
    <text evidence="11">The sequence shown here is derived from an EMBL/GenBank/DDBJ whole genome shotgun (WGS) entry which is preliminary data.</text>
</comment>
<dbReference type="PROSITE" id="PS00383">
    <property type="entry name" value="TYR_PHOSPHATASE_1"/>
    <property type="match status" value="1"/>
</dbReference>
<dbReference type="SMART" id="SM00194">
    <property type="entry name" value="PTPc"/>
    <property type="match status" value="2"/>
</dbReference>
<evidence type="ECO:0000256" key="1">
    <source>
        <dbReference type="ARBA" id="ARBA00009580"/>
    </source>
</evidence>
<accession>A0ABD0KHS4</accession>
<proteinExistence type="inferred from homology"/>
<dbReference type="SUPFAM" id="SSF52799">
    <property type="entry name" value="(Phosphotyrosine protein) phosphatases II"/>
    <property type="match status" value="2"/>
</dbReference>
<feature type="compositionally biased region" description="Polar residues" evidence="6">
    <location>
        <begin position="438"/>
        <end position="464"/>
    </location>
</feature>
<evidence type="ECO:0000259" key="10">
    <source>
        <dbReference type="PROSITE" id="PS50056"/>
    </source>
</evidence>
<keyword evidence="12" id="KW-1185">Reference proteome</keyword>
<comment type="similarity">
    <text evidence="1">Belongs to the protein-tyrosine phosphatase family.</text>
</comment>
<evidence type="ECO:0000256" key="2">
    <source>
        <dbReference type="ARBA" id="ARBA00013064"/>
    </source>
</evidence>
<feature type="domain" description="Tyrosine specific protein phosphatases" evidence="10">
    <location>
        <begin position="1049"/>
        <end position="1124"/>
    </location>
</feature>
<keyword evidence="7" id="KW-1133">Transmembrane helix</keyword>
<dbReference type="InterPro" id="IPR003595">
    <property type="entry name" value="Tyr_Pase_cat"/>
</dbReference>
<dbReference type="InterPro" id="IPR000242">
    <property type="entry name" value="PTP_cat"/>
</dbReference>
<evidence type="ECO:0000259" key="9">
    <source>
        <dbReference type="PROSITE" id="PS50055"/>
    </source>
</evidence>
<evidence type="ECO:0000256" key="8">
    <source>
        <dbReference type="SAM" id="SignalP"/>
    </source>
</evidence>
<evidence type="ECO:0000256" key="5">
    <source>
        <dbReference type="ARBA" id="ARBA00051722"/>
    </source>
</evidence>
<feature type="region of interest" description="Disordered" evidence="6">
    <location>
        <begin position="425"/>
        <end position="541"/>
    </location>
</feature>
<feature type="domain" description="Tyrosine-protein phosphatase" evidence="9">
    <location>
        <begin position="871"/>
        <end position="1133"/>
    </location>
</feature>
<dbReference type="PROSITE" id="PS50056">
    <property type="entry name" value="TYR_PHOSPHATASE_2"/>
    <property type="match status" value="2"/>
</dbReference>
<dbReference type="InterPro" id="IPR016130">
    <property type="entry name" value="Tyr_Pase_AS"/>
</dbReference>
<feature type="domain" description="Tyrosine specific protein phosphatases" evidence="10">
    <location>
        <begin position="759"/>
        <end position="832"/>
    </location>
</feature>
<dbReference type="FunFam" id="3.90.190.10:FF:000102">
    <property type="entry name" value="Receptor-type tyrosine-protein phosphatase"/>
    <property type="match status" value="2"/>
</dbReference>
<dbReference type="EMBL" id="JACVVK020000177">
    <property type="protein sequence ID" value="KAK7486545.1"/>
    <property type="molecule type" value="Genomic_DNA"/>
</dbReference>
<dbReference type="AlphaFoldDB" id="A0ABD0KHS4"/>
<dbReference type="InterPro" id="IPR050348">
    <property type="entry name" value="Protein-Tyr_Phosphatase"/>
</dbReference>
<dbReference type="InterPro" id="IPR002049">
    <property type="entry name" value="LE_dom"/>
</dbReference>
<gene>
    <name evidence="11" type="ORF">BaRGS_00022211</name>
</gene>
<feature type="signal peptide" evidence="8">
    <location>
        <begin position="1"/>
        <end position="24"/>
    </location>
</feature>
<dbReference type="Pfam" id="PF00102">
    <property type="entry name" value="Y_phosphatase"/>
    <property type="match status" value="2"/>
</dbReference>
<keyword evidence="7" id="KW-0472">Membrane</keyword>
<evidence type="ECO:0000313" key="12">
    <source>
        <dbReference type="Proteomes" id="UP001519460"/>
    </source>
</evidence>
<comment type="catalytic activity">
    <reaction evidence="5">
        <text>O-phospho-L-tyrosyl-[protein] + H2O = L-tyrosyl-[protein] + phosphate</text>
        <dbReference type="Rhea" id="RHEA:10684"/>
        <dbReference type="Rhea" id="RHEA-COMP:10136"/>
        <dbReference type="Rhea" id="RHEA-COMP:20101"/>
        <dbReference type="ChEBI" id="CHEBI:15377"/>
        <dbReference type="ChEBI" id="CHEBI:43474"/>
        <dbReference type="ChEBI" id="CHEBI:46858"/>
        <dbReference type="ChEBI" id="CHEBI:61978"/>
        <dbReference type="EC" id="3.1.3.48"/>
    </reaction>
</comment>
<evidence type="ECO:0000313" key="11">
    <source>
        <dbReference type="EMBL" id="KAK7486545.1"/>
    </source>
</evidence>
<evidence type="ECO:0000256" key="4">
    <source>
        <dbReference type="ARBA" id="ARBA00022912"/>
    </source>
</evidence>
<keyword evidence="7" id="KW-0812">Transmembrane</keyword>
<keyword evidence="3" id="KW-0378">Hydrolase</keyword>
<dbReference type="SMART" id="SM00404">
    <property type="entry name" value="PTPc_motif"/>
    <property type="match status" value="2"/>
</dbReference>
<dbReference type="GO" id="GO:0004725">
    <property type="term" value="F:protein tyrosine phosphatase activity"/>
    <property type="evidence" value="ECO:0007669"/>
    <property type="project" value="UniProtKB-EC"/>
</dbReference>
<keyword evidence="8" id="KW-0732">Signal</keyword>
<dbReference type="InterPro" id="IPR029021">
    <property type="entry name" value="Prot-tyrosine_phosphatase-like"/>
</dbReference>
<dbReference type="EC" id="3.1.3.48" evidence="2"/>
<dbReference type="InterPro" id="IPR000387">
    <property type="entry name" value="Tyr_Pase_dom"/>
</dbReference>
<dbReference type="Gene3D" id="3.90.190.10">
    <property type="entry name" value="Protein tyrosine phosphatase superfamily"/>
    <property type="match status" value="2"/>
</dbReference>
<evidence type="ECO:0000256" key="7">
    <source>
        <dbReference type="SAM" id="Phobius"/>
    </source>
</evidence>
<sequence>MASGGCLLLCLLVVLSVFLTPGHCGYQQIAGSDYMRNISVLVDDTEIFRFPLDRQITDTLRITGGQLPRRGRFIRLTRSSAFVTFCELQVDECTTDSYGVDCGKTCSSGCLEANGDSTCDSISGNCTRGCRINWWGGRCNMSCPSRCVVQCDRELGCTECQDNFTPPDCQGCQANWYGNLCNESCSDNCLPDNNGTITCGRNDGKCTTGCDLGYYGERCNSTCGKGCVNNTCSREVVWAFSECDSGYYGVESCEKCGYCRDDDVCNNTNGHCPKGCRDGFDGERCDMCADKRWGPNCSLPCGQCDGDGSCHVLSGYCTNGCMKGFEGDNCTLEQVYKPPGSGDDSTTYYIIGGVVAAVVVIAVLGAVFFFRRRRHMTKERSSHHRTSLQRTDSFPSKQFTEVASDTGTHADKPLAHVKPLNKASLTTDEPAGEAGHVYSNTSELANPGTSVSNNPGTSVSNNAGPTVDRAGAAPAKSAGNNRPPKTASKPATGAKPTPATRAGPIYENFTVPNGGGVTATTEKVPEPAVRKSGGGRLKKSQIDEDFSEVDEDDVYNSEDLYASYTSLSSTQQLDPFQRYLIARLASGELEEEFDNLPKGMKHPHAVGLSEENKRKNRFKALCTYDFNRVILHKPEGDNSSDYINATYIKGCQRDKQYIATQGPRVNTIDDLWWMVWQEGITQIVMLANLQEDGKDKCEEYWPAAGKSQTYGHVTVRGLEEQQRADYAIRSFVLKAAGRERHVTQYHYMAWPDHGVPLAASLVDYWRYVKARTTSTVPLLVHCSAGVGRTGTFIALDIASEKESRGEDVNVNEIVTKLREQRALMVQSEAQYKFLHEVVLEAHTSRATRVTVSQFDFIFPDNIEVKKDNSRIDKEFQMLKQMGQFAKPSSSMATMPENLDKNRNMDALPDDEHVVYLSAYVRGRTQYINAVYLPSFYHRHGFVLTQLPIPNNTLIDFWRLVDGCHVTKIVSLGSDHEQETVKNFCQYWPLTSGEVLTTGPYSVTMDASNRLGTFLHSYRLILKSENNDSSREVEVLQYKDWAGQVPSDTSSLLHLVDTVKAKQSDDVTAPIIVQCIDGAAKSGLFAVLCDVISRVTHDDEVDVYLTAREVQRIRPQAVATQTQYRYLYKAAQEYVRHVGVYANSGVR</sequence>
<dbReference type="PANTHER" id="PTHR19134:SF562">
    <property type="entry name" value="PROTEIN-TYROSINE-PHOSPHATASE"/>
    <property type="match status" value="1"/>
</dbReference>
<dbReference type="PROSITE" id="PS50055">
    <property type="entry name" value="TYR_PHOSPHATASE_PTP"/>
    <property type="match status" value="2"/>
</dbReference>